<gene>
    <name evidence="2" type="ORF">HMPREF9555_01029</name>
</gene>
<feature type="signal peptide" evidence="1">
    <location>
        <begin position="1"/>
        <end position="21"/>
    </location>
</feature>
<evidence type="ECO:0000256" key="1">
    <source>
        <dbReference type="SAM" id="SignalP"/>
    </source>
</evidence>
<comment type="caution">
    <text evidence="2">The sequence shown here is derived from an EMBL/GenBank/DDBJ whole genome shotgun (WGS) entry which is preliminary data.</text>
</comment>
<name>E7N219_9FIRM</name>
<dbReference type="RefSeq" id="WP_009349695.1">
    <property type="nucleotide sequence ID" value="NZ_GL638136.1"/>
</dbReference>
<proteinExistence type="predicted"/>
<keyword evidence="1" id="KW-0732">Signal</keyword>
<evidence type="ECO:0000313" key="3">
    <source>
        <dbReference type="Proteomes" id="UP000004633"/>
    </source>
</evidence>
<keyword evidence="3" id="KW-1185">Reference proteome</keyword>
<accession>E7N219</accession>
<dbReference type="AlphaFoldDB" id="E7N219"/>
<sequence>MKRLAAILAFTFTFGLMSFCAASISIDDCVLGGIAIRSNAEYVKSVYGEPTRITRSLMHDLPMYEYGDSFYIVFSNDMNFVQVMGTTANNGIATSKGISVGMKRMDVLGAYGTPTKTGYDNKRRVTSCFYDAGYSYFGIVFKINPETDQVTDIFVGMLD</sequence>
<organism evidence="2 3">
    <name type="scientific">Selenomonas artemidis F0399</name>
    <dbReference type="NCBI Taxonomy" id="749551"/>
    <lineage>
        <taxon>Bacteria</taxon>
        <taxon>Bacillati</taxon>
        <taxon>Bacillota</taxon>
        <taxon>Negativicutes</taxon>
        <taxon>Selenomonadales</taxon>
        <taxon>Selenomonadaceae</taxon>
        <taxon>Selenomonas</taxon>
    </lineage>
</organism>
<dbReference type="HOGENOM" id="CLU_1659530_0_0_9"/>
<reference evidence="2 3" key="1">
    <citation type="submission" date="2010-08" db="EMBL/GenBank/DDBJ databases">
        <authorList>
            <person name="Weinstock G."/>
            <person name="Sodergren E."/>
            <person name="Clifton S."/>
            <person name="Fulton L."/>
            <person name="Fulton B."/>
            <person name="Courtney L."/>
            <person name="Fronick C."/>
            <person name="Harrison M."/>
            <person name="Strong C."/>
            <person name="Farmer C."/>
            <person name="Delahaunty K."/>
            <person name="Markovic C."/>
            <person name="Hall O."/>
            <person name="Minx P."/>
            <person name="Tomlinson C."/>
            <person name="Mitreva M."/>
            <person name="Hou S."/>
            <person name="Chen J."/>
            <person name="Wollam A."/>
            <person name="Pepin K.H."/>
            <person name="Johnson M."/>
            <person name="Bhonagiri V."/>
            <person name="Zhang X."/>
            <person name="Suruliraj S."/>
            <person name="Warren W."/>
            <person name="Chinwalla A."/>
            <person name="Mardis E.R."/>
            <person name="Wilson R.K."/>
        </authorList>
    </citation>
    <scope>NUCLEOTIDE SEQUENCE [LARGE SCALE GENOMIC DNA]</scope>
    <source>
        <strain evidence="2 3">F0399</strain>
    </source>
</reference>
<evidence type="ECO:0000313" key="2">
    <source>
        <dbReference type="EMBL" id="EFW29801.1"/>
    </source>
</evidence>
<dbReference type="EMBL" id="AECV01000016">
    <property type="protein sequence ID" value="EFW29801.1"/>
    <property type="molecule type" value="Genomic_DNA"/>
</dbReference>
<feature type="chain" id="PRO_5003221952" evidence="1">
    <location>
        <begin position="22"/>
        <end position="159"/>
    </location>
</feature>
<protein>
    <submittedName>
        <fullName evidence="2">Uncharacterized protein</fullName>
    </submittedName>
</protein>
<dbReference type="Proteomes" id="UP000004633">
    <property type="component" value="Unassembled WGS sequence"/>
</dbReference>